<evidence type="ECO:0000313" key="5">
    <source>
        <dbReference type="EMBL" id="PIP16680.1"/>
    </source>
</evidence>
<accession>A0A2G9YBT6</accession>
<proteinExistence type="predicted"/>
<feature type="domain" description="Tail specific protease" evidence="4">
    <location>
        <begin position="1"/>
        <end position="112"/>
    </location>
</feature>
<dbReference type="InterPro" id="IPR005151">
    <property type="entry name" value="Tail-specific_protease"/>
</dbReference>
<organism evidence="5 6">
    <name type="scientific">bacterium (Candidatus Ratteibacteria) CG23_combo_of_CG06-09_8_20_14_all_48_7</name>
    <dbReference type="NCBI Taxonomy" id="2014292"/>
    <lineage>
        <taxon>Bacteria</taxon>
        <taxon>Candidatus Ratteibacteria</taxon>
    </lineage>
</organism>
<protein>
    <recommendedName>
        <fullName evidence="4">Tail specific protease domain-containing protein</fullName>
    </recommendedName>
</protein>
<dbReference type="GO" id="GO:0030288">
    <property type="term" value="C:outer membrane-bounded periplasmic space"/>
    <property type="evidence" value="ECO:0007669"/>
    <property type="project" value="TreeGrafter"/>
</dbReference>
<dbReference type="EMBL" id="PCRF01000037">
    <property type="protein sequence ID" value="PIP16680.1"/>
    <property type="molecule type" value="Genomic_DNA"/>
</dbReference>
<evidence type="ECO:0000259" key="4">
    <source>
        <dbReference type="SMART" id="SM00245"/>
    </source>
</evidence>
<dbReference type="GO" id="GO:0006508">
    <property type="term" value="P:proteolysis"/>
    <property type="evidence" value="ECO:0007669"/>
    <property type="project" value="UniProtKB-KW"/>
</dbReference>
<name>A0A2G9YBT6_9BACT</name>
<comment type="caution">
    <text evidence="5">The sequence shown here is derived from an EMBL/GenBank/DDBJ whole genome shotgun (WGS) entry which is preliminary data.</text>
</comment>
<gene>
    <name evidence="5" type="ORF">COX46_00785</name>
</gene>
<dbReference type="CDD" id="cd07560">
    <property type="entry name" value="Peptidase_S41_CPP"/>
    <property type="match status" value="1"/>
</dbReference>
<evidence type="ECO:0000256" key="2">
    <source>
        <dbReference type="ARBA" id="ARBA00022801"/>
    </source>
</evidence>
<keyword evidence="2" id="KW-0378">Hydrolase</keyword>
<evidence type="ECO:0000313" key="6">
    <source>
        <dbReference type="Proteomes" id="UP000230392"/>
    </source>
</evidence>
<evidence type="ECO:0000256" key="3">
    <source>
        <dbReference type="ARBA" id="ARBA00022825"/>
    </source>
</evidence>
<dbReference type="GO" id="GO:0004175">
    <property type="term" value="F:endopeptidase activity"/>
    <property type="evidence" value="ECO:0007669"/>
    <property type="project" value="TreeGrafter"/>
</dbReference>
<dbReference type="Proteomes" id="UP000230392">
    <property type="component" value="Unassembled WGS sequence"/>
</dbReference>
<dbReference type="SMART" id="SM00245">
    <property type="entry name" value="TSPc"/>
    <property type="match status" value="1"/>
</dbReference>
<dbReference type="InterPro" id="IPR029045">
    <property type="entry name" value="ClpP/crotonase-like_dom_sf"/>
</dbReference>
<keyword evidence="1" id="KW-0645">Protease</keyword>
<keyword evidence="3" id="KW-0720">Serine protease</keyword>
<evidence type="ECO:0000256" key="1">
    <source>
        <dbReference type="ARBA" id="ARBA00022670"/>
    </source>
</evidence>
<dbReference type="PANTHER" id="PTHR32060">
    <property type="entry name" value="TAIL-SPECIFIC PROTEASE"/>
    <property type="match status" value="1"/>
</dbReference>
<dbReference type="AlphaFoldDB" id="A0A2G9YBT6"/>
<dbReference type="Gene3D" id="3.90.226.10">
    <property type="entry name" value="2-enoyl-CoA Hydratase, Chain A, domain 1"/>
    <property type="match status" value="1"/>
</dbReference>
<dbReference type="GO" id="GO:0008236">
    <property type="term" value="F:serine-type peptidase activity"/>
    <property type="evidence" value="ECO:0007669"/>
    <property type="project" value="UniProtKB-KW"/>
</dbReference>
<dbReference type="InterPro" id="IPR004447">
    <property type="entry name" value="Peptidase_S41A"/>
</dbReference>
<dbReference type="SUPFAM" id="SSF52096">
    <property type="entry name" value="ClpP/crotonase"/>
    <property type="match status" value="1"/>
</dbReference>
<reference evidence="5 6" key="1">
    <citation type="submission" date="2017-09" db="EMBL/GenBank/DDBJ databases">
        <title>Depth-based differentiation of microbial function through sediment-hosted aquifers and enrichment of novel symbionts in the deep terrestrial subsurface.</title>
        <authorList>
            <person name="Probst A.J."/>
            <person name="Ladd B."/>
            <person name="Jarett J.K."/>
            <person name="Geller-Mcgrath D.E."/>
            <person name="Sieber C.M."/>
            <person name="Emerson J.B."/>
            <person name="Anantharaman K."/>
            <person name="Thomas B.C."/>
            <person name="Malmstrom R."/>
            <person name="Stieglmeier M."/>
            <person name="Klingl A."/>
            <person name="Woyke T."/>
            <person name="Ryan C.M."/>
            <person name="Banfield J.F."/>
        </authorList>
    </citation>
    <scope>NUCLEOTIDE SEQUENCE [LARGE SCALE GENOMIC DNA]</scope>
    <source>
        <strain evidence="5">CG23_combo_of_CG06-09_8_20_14_all_48_7</strain>
    </source>
</reference>
<sequence length="147" mass="16258">MPPDRLIVYTQGRKPEDRIEYKTRKNETIPSTIPMVILINGGSASASEILSGALSDWKRAVLLGEKTFGKGSVQTVVPLPDKAALKLTIARYYTPKGRVIEGKGLTPDIYVEQKEKDLLLEGKADMVKDTQFQRAVDLLKGISVFQP</sequence>
<dbReference type="GO" id="GO:0007165">
    <property type="term" value="P:signal transduction"/>
    <property type="evidence" value="ECO:0007669"/>
    <property type="project" value="TreeGrafter"/>
</dbReference>
<dbReference type="Pfam" id="PF03572">
    <property type="entry name" value="Peptidase_S41"/>
    <property type="match status" value="1"/>
</dbReference>
<dbReference type="PANTHER" id="PTHR32060:SF30">
    <property type="entry name" value="CARBOXY-TERMINAL PROCESSING PROTEASE CTPA"/>
    <property type="match status" value="1"/>
</dbReference>